<evidence type="ECO:0000313" key="2">
    <source>
        <dbReference type="EMBL" id="HHS51730.1"/>
    </source>
</evidence>
<dbReference type="InterPro" id="IPR013693">
    <property type="entry name" value="SpoIID/LytB_N"/>
</dbReference>
<dbReference type="EMBL" id="DTLI01000063">
    <property type="protein sequence ID" value="HHS51730.1"/>
    <property type="molecule type" value="Genomic_DNA"/>
</dbReference>
<reference evidence="2" key="1">
    <citation type="journal article" date="2020" name="mSystems">
        <title>Genome- and Community-Level Interaction Insights into Carbon Utilization and Element Cycling Functions of Hydrothermarchaeota in Hydrothermal Sediment.</title>
        <authorList>
            <person name="Zhou Z."/>
            <person name="Liu Y."/>
            <person name="Xu W."/>
            <person name="Pan J."/>
            <person name="Luo Z.H."/>
            <person name="Li M."/>
        </authorList>
    </citation>
    <scope>NUCLEOTIDE SEQUENCE [LARGE SCALE GENOMIC DNA]</scope>
    <source>
        <strain evidence="2">SpSt-876</strain>
    </source>
</reference>
<sequence length="399" mass="45231">MQLDWLNRLNLKTRSQPILLILLLLIIFGCRPVIKPPQFPAEPTIRVALLTDQERVAVTATGPFTIYSGNKKETLSSGKICRISYLNTITVQGAIWLKTANFPIQIKVESNGLVSVANRTYRGYLEIRKNPTGKLTVINILPLEKYLFGVVPCEIGGLNEKTFEAGKAQAIAARSYALSHLGWFSQLGFDVFATYQRDQEYRGKSAETEMTNKAVLATYGVVALYRNKIIEAKYHSTCGGHTIGGKAPYLRALPDTPGHRKGKKPFCFHSPHYTWRKSISIGNFLKAMIKVIPNFKPKAKIRAIRLEKDRRTQRNRFVNILTNRERYKIKSEDFRRALELKTNFYSVTKSHRAINITGHGYGHGIGLCQYGALGMAKQGYKSEAIIQHYYPKTKLKRIY</sequence>
<feature type="domain" description="Sporulation stage II protein D amidase enhancer LytB N-terminal" evidence="1">
    <location>
        <begin position="133"/>
        <end position="225"/>
    </location>
</feature>
<dbReference type="GO" id="GO:0030435">
    <property type="term" value="P:sporulation resulting in formation of a cellular spore"/>
    <property type="evidence" value="ECO:0007669"/>
    <property type="project" value="InterPro"/>
</dbReference>
<dbReference type="NCBIfam" id="TIGR02669">
    <property type="entry name" value="SpoIID_LytB"/>
    <property type="match status" value="1"/>
</dbReference>
<protein>
    <submittedName>
        <fullName evidence="2">SpoIID/LytB domain-containing protein</fullName>
    </submittedName>
</protein>
<proteinExistence type="predicted"/>
<evidence type="ECO:0000259" key="1">
    <source>
        <dbReference type="Pfam" id="PF08486"/>
    </source>
</evidence>
<dbReference type="AlphaFoldDB" id="A0A7C6A8B8"/>
<dbReference type="InterPro" id="IPR013486">
    <property type="entry name" value="SpoIID/LytB"/>
</dbReference>
<accession>A0A7C6A8B8</accession>
<dbReference type="Pfam" id="PF08486">
    <property type="entry name" value="SpoIID"/>
    <property type="match status" value="1"/>
</dbReference>
<name>A0A7C6A8B8_UNCW3</name>
<organism evidence="2">
    <name type="scientific">candidate division WOR-3 bacterium</name>
    <dbReference type="NCBI Taxonomy" id="2052148"/>
    <lineage>
        <taxon>Bacteria</taxon>
        <taxon>Bacteria division WOR-3</taxon>
    </lineage>
</organism>
<comment type="caution">
    <text evidence="2">The sequence shown here is derived from an EMBL/GenBank/DDBJ whole genome shotgun (WGS) entry which is preliminary data.</text>
</comment>
<gene>
    <name evidence="2" type="ORF">ENW73_02525</name>
</gene>